<dbReference type="InterPro" id="IPR011530">
    <property type="entry name" value="rRNA_adenine_dimethylase"/>
</dbReference>
<evidence type="ECO:0000313" key="9">
    <source>
        <dbReference type="Proteomes" id="UP000718793"/>
    </source>
</evidence>
<feature type="binding site" evidence="5 6">
    <location>
        <position position="59"/>
    </location>
    <ligand>
        <name>S-adenosyl-L-methionine</name>
        <dbReference type="ChEBI" id="CHEBI:59789"/>
    </ligand>
</feature>
<dbReference type="PANTHER" id="PTHR11727:SF7">
    <property type="entry name" value="DIMETHYLADENOSINE TRANSFERASE-RELATED"/>
    <property type="match status" value="1"/>
</dbReference>
<accession>A0ABS6DPG9</accession>
<name>A0ABS6DPG9_9MOLU</name>
<evidence type="ECO:0000256" key="4">
    <source>
        <dbReference type="ARBA" id="ARBA00022691"/>
    </source>
</evidence>
<evidence type="ECO:0000256" key="3">
    <source>
        <dbReference type="ARBA" id="ARBA00022679"/>
    </source>
</evidence>
<evidence type="ECO:0000256" key="5">
    <source>
        <dbReference type="HAMAP-Rule" id="MF_00607"/>
    </source>
</evidence>
<evidence type="ECO:0000256" key="6">
    <source>
        <dbReference type="PROSITE-ProRule" id="PRU01026"/>
    </source>
</evidence>
<evidence type="ECO:0000313" key="8">
    <source>
        <dbReference type="EMBL" id="MBU4692099.1"/>
    </source>
</evidence>
<dbReference type="HAMAP" id="MF_00607">
    <property type="entry name" value="16SrRNA_methyltr_A"/>
    <property type="match status" value="1"/>
</dbReference>
<comment type="subcellular location">
    <subcellularLocation>
        <location evidence="5">Cytoplasm</location>
    </subcellularLocation>
</comment>
<keyword evidence="1 5" id="KW-0698">rRNA processing</keyword>
<dbReference type="PANTHER" id="PTHR11727">
    <property type="entry name" value="DIMETHYLADENOSINE TRANSFERASE"/>
    <property type="match status" value="1"/>
</dbReference>
<evidence type="ECO:0000256" key="1">
    <source>
        <dbReference type="ARBA" id="ARBA00022552"/>
    </source>
</evidence>
<feature type="binding site" evidence="5 6">
    <location>
        <position position="12"/>
    </location>
    <ligand>
        <name>S-adenosyl-L-methionine</name>
        <dbReference type="ChEBI" id="CHEBI:59789"/>
    </ligand>
</feature>
<dbReference type="EC" id="2.1.1.182" evidence="5"/>
<keyword evidence="5 6" id="KW-0694">RNA-binding</keyword>
<keyword evidence="9" id="KW-1185">Reference proteome</keyword>
<gene>
    <name evidence="5 8" type="primary">rsmA</name>
    <name evidence="5" type="synonym">ksgA</name>
    <name evidence="8" type="ORF">KQ875_00610</name>
</gene>
<dbReference type="RefSeq" id="WP_216488395.1">
    <property type="nucleotide sequence ID" value="NZ_JAHMHH010000001.1"/>
</dbReference>
<feature type="binding site" evidence="5 6">
    <location>
        <position position="83"/>
    </location>
    <ligand>
        <name>S-adenosyl-L-methionine</name>
        <dbReference type="ChEBI" id="CHEBI:59789"/>
    </ligand>
</feature>
<organism evidence="8 9">
    <name type="scientific">Mycoplasma zalophi</name>
    <dbReference type="NCBI Taxonomy" id="191287"/>
    <lineage>
        <taxon>Bacteria</taxon>
        <taxon>Bacillati</taxon>
        <taxon>Mycoplasmatota</taxon>
        <taxon>Mollicutes</taxon>
        <taxon>Mycoplasmataceae</taxon>
        <taxon>Mycoplasma</taxon>
    </lineage>
</organism>
<dbReference type="CDD" id="cd02440">
    <property type="entry name" value="AdoMet_MTases"/>
    <property type="match status" value="1"/>
</dbReference>
<comment type="similarity">
    <text evidence="5">Belongs to the class I-like SAM-binding methyltransferase superfamily. rRNA adenine N(6)-methyltransferase family. RsmA subfamily.</text>
</comment>
<proteinExistence type="inferred from homology"/>
<feature type="binding site" evidence="5 6">
    <location>
        <position position="101"/>
    </location>
    <ligand>
        <name>S-adenosyl-L-methionine</name>
        <dbReference type="ChEBI" id="CHEBI:59789"/>
    </ligand>
</feature>
<keyword evidence="2 5" id="KW-0489">Methyltransferase</keyword>
<comment type="function">
    <text evidence="5">Specifically dimethylates two adjacent adenosines (A1518 and A1519) in the loop of a conserved hairpin near the 3'-end of 16S rRNA in the 30S particle. May play a critical role in biogenesis of 30S subunits.</text>
</comment>
<feature type="binding site" evidence="5 6">
    <location>
        <position position="38"/>
    </location>
    <ligand>
        <name>S-adenosyl-L-methionine</name>
        <dbReference type="ChEBI" id="CHEBI:59789"/>
    </ligand>
</feature>
<dbReference type="EMBL" id="JAHMHH010000001">
    <property type="protein sequence ID" value="MBU4692099.1"/>
    <property type="molecule type" value="Genomic_DNA"/>
</dbReference>
<dbReference type="InterPro" id="IPR020598">
    <property type="entry name" value="rRNA_Ade_methylase_Trfase_N"/>
</dbReference>
<comment type="catalytic activity">
    <reaction evidence="5">
        <text>adenosine(1518)/adenosine(1519) in 16S rRNA + 4 S-adenosyl-L-methionine = N(6)-dimethyladenosine(1518)/N(6)-dimethyladenosine(1519) in 16S rRNA + 4 S-adenosyl-L-homocysteine + 4 H(+)</text>
        <dbReference type="Rhea" id="RHEA:19609"/>
        <dbReference type="Rhea" id="RHEA-COMP:10232"/>
        <dbReference type="Rhea" id="RHEA-COMP:10233"/>
        <dbReference type="ChEBI" id="CHEBI:15378"/>
        <dbReference type="ChEBI" id="CHEBI:57856"/>
        <dbReference type="ChEBI" id="CHEBI:59789"/>
        <dbReference type="ChEBI" id="CHEBI:74411"/>
        <dbReference type="ChEBI" id="CHEBI:74493"/>
        <dbReference type="EC" id="2.1.1.182"/>
    </reaction>
</comment>
<dbReference type="PROSITE" id="PS51689">
    <property type="entry name" value="SAM_RNA_A_N6_MT"/>
    <property type="match status" value="1"/>
</dbReference>
<dbReference type="InterPro" id="IPR020596">
    <property type="entry name" value="rRNA_Ade_Mease_Trfase_CS"/>
</dbReference>
<protein>
    <recommendedName>
        <fullName evidence="5">Ribosomal RNA small subunit methyltransferase A</fullName>
        <ecNumber evidence="5">2.1.1.182</ecNumber>
    </recommendedName>
    <alternativeName>
        <fullName evidence="5">16S rRNA (adenine(1518)-N(6)/adenine(1519)-N(6))-dimethyltransferase</fullName>
    </alternativeName>
    <alternativeName>
        <fullName evidence="5">16S rRNA dimethyladenosine transferase</fullName>
    </alternativeName>
    <alternativeName>
        <fullName evidence="5">16S rRNA dimethylase</fullName>
    </alternativeName>
    <alternativeName>
        <fullName evidence="5">S-adenosylmethionine-6-N', N'-adenosyl(rRNA) dimethyltransferase</fullName>
    </alternativeName>
</protein>
<dbReference type="InterPro" id="IPR001737">
    <property type="entry name" value="KsgA/Erm"/>
</dbReference>
<comment type="caution">
    <text evidence="8">The sequence shown here is derived from an EMBL/GenBank/DDBJ whole genome shotgun (WGS) entry which is preliminary data.</text>
</comment>
<dbReference type="GO" id="GO:0052908">
    <property type="term" value="F:16S rRNA (adenine(1518)-N(6)/adenine(1519)-N(6))-dimethyltransferase activity"/>
    <property type="evidence" value="ECO:0007669"/>
    <property type="project" value="UniProtKB-EC"/>
</dbReference>
<dbReference type="Proteomes" id="UP000718793">
    <property type="component" value="Unassembled WGS sequence"/>
</dbReference>
<keyword evidence="3 5" id="KW-0808">Transferase</keyword>
<keyword evidence="4 5" id="KW-0949">S-adenosyl-L-methionine</keyword>
<keyword evidence="5" id="KW-0963">Cytoplasm</keyword>
<reference evidence="8" key="1">
    <citation type="submission" date="2021-06" db="EMBL/GenBank/DDBJ databases">
        <title>Novel Mycoplasma species detected in California sea lions (Zalophus californianus) from the USA.</title>
        <authorList>
            <person name="Volokhov D.V."/>
            <person name="Furtak V.A."/>
            <person name="Zagorodnyaya T.A."/>
        </authorList>
    </citation>
    <scope>NUCLEOTIDE SEQUENCE [LARGE SCALE GENOMIC DNA]</scope>
    <source>
        <strain evidence="8">CSL 5346</strain>
    </source>
</reference>
<evidence type="ECO:0000256" key="2">
    <source>
        <dbReference type="ARBA" id="ARBA00022603"/>
    </source>
</evidence>
<feature type="binding site" evidence="5 6">
    <location>
        <position position="14"/>
    </location>
    <ligand>
        <name>S-adenosyl-L-methionine</name>
        <dbReference type="ChEBI" id="CHEBI:59789"/>
    </ligand>
</feature>
<dbReference type="NCBIfam" id="TIGR00755">
    <property type="entry name" value="ksgA"/>
    <property type="match status" value="1"/>
</dbReference>
<sequence length="256" mass="29729">MQIKAKKSLGQNFLEDKNILFKIANATDIENKTVIEIGPGQGALTKLLVKKAKKVIAYEIDKDMIEILQSDIKDDNFELIHADFLKENLSSIEKNSVIVANIPYYITSDILFKIFDNYDKFSKAIILMQKEVAQRIIAEPSTKNYSKLTVSSNYFCNVKKLFDVSPNAFNPVPKVWSSVVYFEFKHDIEFNTAEFLEFIKLCFSFKRKKLLNNLLIKYSKETILSKFNLLNLNENTRAQELNLETFKMLFKEFNEI</sequence>
<dbReference type="SMART" id="SM00650">
    <property type="entry name" value="rADc"/>
    <property type="match status" value="1"/>
</dbReference>
<evidence type="ECO:0000259" key="7">
    <source>
        <dbReference type="SMART" id="SM00650"/>
    </source>
</evidence>
<dbReference type="Pfam" id="PF00398">
    <property type="entry name" value="RrnaAD"/>
    <property type="match status" value="1"/>
</dbReference>
<dbReference type="PROSITE" id="PS01131">
    <property type="entry name" value="RRNA_A_DIMETH"/>
    <property type="match status" value="1"/>
</dbReference>
<feature type="domain" description="Ribosomal RNA adenine methylase transferase N-terminal" evidence="7">
    <location>
        <begin position="19"/>
        <end position="186"/>
    </location>
</feature>